<evidence type="ECO:0000313" key="8">
    <source>
        <dbReference type="Proteomes" id="UP000318065"/>
    </source>
</evidence>
<name>A0A510HPA4_9ACTN</name>
<dbReference type="PANTHER" id="PTHR30238">
    <property type="entry name" value="MEMBRANE BOUND PREDICTED REDOX MODULATOR"/>
    <property type="match status" value="1"/>
</dbReference>
<evidence type="ECO:0000256" key="4">
    <source>
        <dbReference type="ARBA" id="ARBA00022989"/>
    </source>
</evidence>
<dbReference type="Pfam" id="PF03741">
    <property type="entry name" value="TerC"/>
    <property type="match status" value="1"/>
</dbReference>
<dbReference type="EMBL" id="AP019791">
    <property type="protein sequence ID" value="BBL80663.1"/>
    <property type="molecule type" value="Genomic_DNA"/>
</dbReference>
<evidence type="ECO:0000256" key="2">
    <source>
        <dbReference type="ARBA" id="ARBA00007511"/>
    </source>
</evidence>
<dbReference type="RefSeq" id="WP_143528651.1">
    <property type="nucleotide sequence ID" value="NZ_AP019791.1"/>
</dbReference>
<feature type="transmembrane region" description="Helical" evidence="6">
    <location>
        <begin position="110"/>
        <end position="130"/>
    </location>
</feature>
<feature type="transmembrane region" description="Helical" evidence="6">
    <location>
        <begin position="46"/>
        <end position="66"/>
    </location>
</feature>
<proteinExistence type="inferred from homology"/>
<feature type="transmembrane region" description="Helical" evidence="6">
    <location>
        <begin position="136"/>
        <end position="157"/>
    </location>
</feature>
<keyword evidence="3 6" id="KW-0812">Transmembrane</keyword>
<comment type="similarity">
    <text evidence="2">Belongs to the TerC family.</text>
</comment>
<keyword evidence="8" id="KW-1185">Reference proteome</keyword>
<dbReference type="NCBIfam" id="TIGR03717">
    <property type="entry name" value="R_switched_YjbE"/>
    <property type="match status" value="1"/>
</dbReference>
<dbReference type="Proteomes" id="UP000318065">
    <property type="component" value="Chromosome"/>
</dbReference>
<evidence type="ECO:0000256" key="5">
    <source>
        <dbReference type="ARBA" id="ARBA00023136"/>
    </source>
</evidence>
<dbReference type="InterPro" id="IPR022301">
    <property type="entry name" value="Integral_membrane_YjbE"/>
</dbReference>
<evidence type="ECO:0000256" key="6">
    <source>
        <dbReference type="SAM" id="Phobius"/>
    </source>
</evidence>
<feature type="transmembrane region" description="Helical" evidence="6">
    <location>
        <begin position="200"/>
        <end position="220"/>
    </location>
</feature>
<feature type="transmembrane region" description="Helical" evidence="6">
    <location>
        <begin position="12"/>
        <end position="34"/>
    </location>
</feature>
<keyword evidence="4 6" id="KW-1133">Transmembrane helix</keyword>
<feature type="transmembrane region" description="Helical" evidence="6">
    <location>
        <begin position="164"/>
        <end position="180"/>
    </location>
</feature>
<organism evidence="7 8">
    <name type="scientific">Rubrobacter xylanophilus</name>
    <dbReference type="NCBI Taxonomy" id="49319"/>
    <lineage>
        <taxon>Bacteria</taxon>
        <taxon>Bacillati</taxon>
        <taxon>Actinomycetota</taxon>
        <taxon>Rubrobacteria</taxon>
        <taxon>Rubrobacterales</taxon>
        <taxon>Rubrobacteraceae</taxon>
        <taxon>Rubrobacter</taxon>
    </lineage>
</organism>
<dbReference type="AlphaFoldDB" id="A0A510HPA4"/>
<evidence type="ECO:0000256" key="1">
    <source>
        <dbReference type="ARBA" id="ARBA00004141"/>
    </source>
</evidence>
<protein>
    <submittedName>
        <fullName evidence="7">Membrane protein</fullName>
    </submittedName>
</protein>
<evidence type="ECO:0000313" key="7">
    <source>
        <dbReference type="EMBL" id="BBL80663.1"/>
    </source>
</evidence>
<gene>
    <name evidence="7" type="ORF">RxyAA322_25170</name>
</gene>
<evidence type="ECO:0000256" key="3">
    <source>
        <dbReference type="ARBA" id="ARBA00022692"/>
    </source>
</evidence>
<dbReference type="OrthoDB" id="5295733at2"/>
<comment type="subcellular location">
    <subcellularLocation>
        <location evidence="1">Membrane</location>
        <topology evidence="1">Multi-pass membrane protein</topology>
    </subcellularLocation>
</comment>
<dbReference type="InterPro" id="IPR005496">
    <property type="entry name" value="Integral_membrane_TerC"/>
</dbReference>
<dbReference type="GO" id="GO:0016020">
    <property type="term" value="C:membrane"/>
    <property type="evidence" value="ECO:0007669"/>
    <property type="project" value="UniProtKB-SubCell"/>
</dbReference>
<reference evidence="7" key="1">
    <citation type="journal article" date="2019" name="Microbiol. Resour. Announc.">
        <title>Complete Genome Sequence of Rubrobacter xylanophilus Strain AA3-22, Isolated from Arima Onsen in Japan.</title>
        <authorList>
            <person name="Tomariguchi N."/>
            <person name="Miyazaki K."/>
        </authorList>
    </citation>
    <scope>NUCLEOTIDE SEQUENCE [LARGE SCALE GENOMIC DNA]</scope>
    <source>
        <strain evidence="7">AA3-22</strain>
    </source>
</reference>
<sequence>MDFLSGELAARFLGVLMIDLILSGDNAVVIALAVRQLHGKTRKRAIFWGAFGAVALRLIFAAVITYLLRIPLLQAIGAVLLVWIAWKLLFQDHGEPEEDVEAAGNIWEAIRIIIAADAIMSLDNVVALVGVSGGNLWLLVFGLALTIPLIVWGSTILSALMDRLPWLVYVGSGVLIYVAVEMFFKDRVIHDWLGGSLEGIEWMIGVAAAIVFMLFGWWYARRVRRRETAPRVR</sequence>
<accession>A0A510HPA4</accession>
<dbReference type="PANTHER" id="PTHR30238:SF4">
    <property type="entry name" value="SLL1022 PROTEIN"/>
    <property type="match status" value="1"/>
</dbReference>
<feature type="transmembrane region" description="Helical" evidence="6">
    <location>
        <begin position="72"/>
        <end position="90"/>
    </location>
</feature>
<keyword evidence="5 6" id="KW-0472">Membrane</keyword>